<dbReference type="SUPFAM" id="SSF48452">
    <property type="entry name" value="TPR-like"/>
    <property type="match status" value="1"/>
</dbReference>
<keyword evidence="5" id="KW-1185">Reference proteome</keyword>
<reference evidence="4" key="1">
    <citation type="submission" date="2017-03" db="EMBL/GenBank/DDBJ databases">
        <authorList>
            <consortium name="AG Boll"/>
        </authorList>
    </citation>
    <scope>NUCLEOTIDE SEQUENCE [LARGE SCALE GENOMIC DNA]</scope>
    <source>
        <strain evidence="4">Chol</strain>
    </source>
</reference>
<evidence type="ECO:0000256" key="2">
    <source>
        <dbReference type="ARBA" id="ARBA00022803"/>
    </source>
</evidence>
<keyword evidence="1" id="KW-0677">Repeat</keyword>
<keyword evidence="2 3" id="KW-0802">TPR repeat</keyword>
<proteinExistence type="predicted"/>
<dbReference type="InterPro" id="IPR051012">
    <property type="entry name" value="CellSynth/LPSAsmb/PSIAsmb"/>
</dbReference>
<dbReference type="PANTHER" id="PTHR45586">
    <property type="entry name" value="TPR REPEAT-CONTAINING PROTEIN PA4667"/>
    <property type="match status" value="1"/>
</dbReference>
<dbReference type="RefSeq" id="WP_154716255.1">
    <property type="nucleotide sequence ID" value="NZ_LT837803.1"/>
</dbReference>
<protein>
    <recommendedName>
        <fullName evidence="6">Tetratricopeptide repeat protein</fullName>
    </recommendedName>
</protein>
<dbReference type="Gene3D" id="1.25.40.10">
    <property type="entry name" value="Tetratricopeptide repeat domain"/>
    <property type="match status" value="2"/>
</dbReference>
<dbReference type="Proteomes" id="UP000242886">
    <property type="component" value="Chromosome SDENCHOL"/>
</dbReference>
<gene>
    <name evidence="4" type="ORF">SDENCHOL_11023</name>
</gene>
<sequence>MRPATSNALETGYAALMRGDYLAAEAAYRQALQHPADERDAWLGLASVAHHQGRLDAAWEGYRRVLRHDPQNLTAQAGLIGLLSTTAPENAAALARELAERHPQSAAAQAVLGETLARTERLAEARQAFLAASTLAPNDGIHAYNLAVALDRLQRPAQAASHYERAIFLAGQSGMGDAGGAYGLVHRSLLDVARQRLAQLRPRTAAVETPTQPLPQPQP</sequence>
<dbReference type="PANTHER" id="PTHR45586:SF1">
    <property type="entry name" value="LIPOPOLYSACCHARIDE ASSEMBLY PROTEIN B"/>
    <property type="match status" value="1"/>
</dbReference>
<feature type="repeat" description="TPR" evidence="3">
    <location>
        <begin position="39"/>
        <end position="72"/>
    </location>
</feature>
<dbReference type="PROSITE" id="PS50005">
    <property type="entry name" value="TPR"/>
    <property type="match status" value="1"/>
</dbReference>
<dbReference type="Pfam" id="PF13432">
    <property type="entry name" value="TPR_16"/>
    <property type="match status" value="2"/>
</dbReference>
<dbReference type="InterPro" id="IPR019734">
    <property type="entry name" value="TPR_rpt"/>
</dbReference>
<accession>A0A7Z7HQ47</accession>
<organism evidence="4 5">
    <name type="scientific">Sterolibacterium denitrificans</name>
    <dbReference type="NCBI Taxonomy" id="157592"/>
    <lineage>
        <taxon>Bacteria</taxon>
        <taxon>Pseudomonadati</taxon>
        <taxon>Pseudomonadota</taxon>
        <taxon>Betaproteobacteria</taxon>
        <taxon>Nitrosomonadales</taxon>
        <taxon>Sterolibacteriaceae</taxon>
        <taxon>Sterolibacterium</taxon>
    </lineage>
</organism>
<dbReference type="AlphaFoldDB" id="A0A7Z7HQ47"/>
<evidence type="ECO:0000256" key="1">
    <source>
        <dbReference type="ARBA" id="ARBA00022737"/>
    </source>
</evidence>
<dbReference type="EMBL" id="LT837803">
    <property type="protein sequence ID" value="SMB24255.1"/>
    <property type="molecule type" value="Genomic_DNA"/>
</dbReference>
<evidence type="ECO:0000313" key="5">
    <source>
        <dbReference type="Proteomes" id="UP000242886"/>
    </source>
</evidence>
<dbReference type="InterPro" id="IPR011990">
    <property type="entry name" value="TPR-like_helical_dom_sf"/>
</dbReference>
<evidence type="ECO:0000313" key="4">
    <source>
        <dbReference type="EMBL" id="SMB24255.1"/>
    </source>
</evidence>
<name>A0A7Z7HQ47_9PROT</name>
<dbReference type="SMART" id="SM00028">
    <property type="entry name" value="TPR"/>
    <property type="match status" value="3"/>
</dbReference>
<evidence type="ECO:0008006" key="6">
    <source>
        <dbReference type="Google" id="ProtNLM"/>
    </source>
</evidence>
<evidence type="ECO:0000256" key="3">
    <source>
        <dbReference type="PROSITE-ProRule" id="PRU00339"/>
    </source>
</evidence>